<sequence>MNMILNFLMQARFYNGGYAGMNYYNSIYLPGDYNGDGFIDIFHFVNTHTARIWFGNGTGKFDIKHNLLDEKFDFVPIKYFTLKFQNESKDKIVVIKDSTSFYVVESNNQIFEDKTFTAKNEHVLESNNYFFLKSNFYGDKIMNILHVINGDEGIGFYIFNPIGTDLSSYDFDISNVYSLNQNQKNQTFIIGDFDGDGKSDIMSIIDEYNTLISFSKGDGTFNELKKFPNSAYRVSTNNYKFFSGKFTNKTRNDLIHIINDTSYHMWLSNGDGTFNINEPIEFYSYNFSSNNYNLQVIDMDNDGYDDIVHFYNESCFYIFYSLKNGAFNCKPYNYPNYNFSKNNYNILVVDLNNDKRPDLLHFQDTNYSVAFISKYKPAATSFDLTVNESCINFEFSQFISDNDLNETLQIKISGKPNYGLLYHCNNTINKYSRINCTLEGKCRVVEINVTYTNEEFYYSLNNSEIVKNDIVEFKCVDSYHFEHFYYSLNTSETVKSDNFEFKCVDSDGLESNTAYVNFNFDLNFDQNSSSNSNFNINNTLNEASLDVDKVINDINVEWKIYYSFFVNPFNIGNTFVNPFNIGNTFRKA</sequence>
<evidence type="ECO:0000313" key="3">
    <source>
        <dbReference type="Proteomes" id="UP000187209"/>
    </source>
</evidence>
<keyword evidence="3" id="KW-1185">Reference proteome</keyword>
<dbReference type="SUPFAM" id="SSF69318">
    <property type="entry name" value="Integrin alpha N-terminal domain"/>
    <property type="match status" value="1"/>
</dbReference>
<comment type="caution">
    <text evidence="2">The sequence shown here is derived from an EMBL/GenBank/DDBJ whole genome shotgun (WGS) entry which is preliminary data.</text>
</comment>
<dbReference type="Proteomes" id="UP000187209">
    <property type="component" value="Unassembled WGS sequence"/>
</dbReference>
<dbReference type="InterPro" id="IPR013517">
    <property type="entry name" value="FG-GAP"/>
</dbReference>
<protein>
    <submittedName>
        <fullName evidence="2">Uncharacterized protein</fullName>
    </submittedName>
</protein>
<evidence type="ECO:0000313" key="2">
    <source>
        <dbReference type="EMBL" id="OMJ73281.1"/>
    </source>
</evidence>
<organism evidence="2 3">
    <name type="scientific">Stentor coeruleus</name>
    <dbReference type="NCBI Taxonomy" id="5963"/>
    <lineage>
        <taxon>Eukaryota</taxon>
        <taxon>Sar</taxon>
        <taxon>Alveolata</taxon>
        <taxon>Ciliophora</taxon>
        <taxon>Postciliodesmatophora</taxon>
        <taxon>Heterotrichea</taxon>
        <taxon>Heterotrichida</taxon>
        <taxon>Stentoridae</taxon>
        <taxon>Stentor</taxon>
    </lineage>
</organism>
<dbReference type="Pfam" id="PF13517">
    <property type="entry name" value="FG-GAP_3"/>
    <property type="match status" value="1"/>
</dbReference>
<evidence type="ECO:0000256" key="1">
    <source>
        <dbReference type="ARBA" id="ARBA00022729"/>
    </source>
</evidence>
<accession>A0A1R2B924</accession>
<keyword evidence="1" id="KW-0732">Signal</keyword>
<dbReference type="OrthoDB" id="10022113at2759"/>
<dbReference type="InterPro" id="IPR028994">
    <property type="entry name" value="Integrin_alpha_N"/>
</dbReference>
<name>A0A1R2B924_9CILI</name>
<dbReference type="PANTHER" id="PTHR46580">
    <property type="entry name" value="SENSOR KINASE-RELATED"/>
    <property type="match status" value="1"/>
</dbReference>
<dbReference type="EMBL" id="MPUH01000833">
    <property type="protein sequence ID" value="OMJ73281.1"/>
    <property type="molecule type" value="Genomic_DNA"/>
</dbReference>
<proteinExistence type="predicted"/>
<dbReference type="AlphaFoldDB" id="A0A1R2B924"/>
<reference evidence="2 3" key="1">
    <citation type="submission" date="2016-11" db="EMBL/GenBank/DDBJ databases">
        <title>The macronuclear genome of Stentor coeruleus: a giant cell with tiny introns.</title>
        <authorList>
            <person name="Slabodnick M."/>
            <person name="Ruby J.G."/>
            <person name="Reiff S.B."/>
            <person name="Swart E.C."/>
            <person name="Gosai S."/>
            <person name="Prabakaran S."/>
            <person name="Witkowska E."/>
            <person name="Larue G.E."/>
            <person name="Fisher S."/>
            <person name="Freeman R.M."/>
            <person name="Gunawardena J."/>
            <person name="Chu W."/>
            <person name="Stover N.A."/>
            <person name="Gregory B.D."/>
            <person name="Nowacki M."/>
            <person name="Derisi J."/>
            <person name="Roy S.W."/>
            <person name="Marshall W.F."/>
            <person name="Sood P."/>
        </authorList>
    </citation>
    <scope>NUCLEOTIDE SEQUENCE [LARGE SCALE GENOMIC DNA]</scope>
    <source>
        <strain evidence="2">WM001</strain>
    </source>
</reference>
<dbReference type="PANTHER" id="PTHR46580:SF4">
    <property type="entry name" value="ATP_GTP-BINDING PROTEIN"/>
    <property type="match status" value="1"/>
</dbReference>
<gene>
    <name evidence="2" type="ORF">SteCoe_28063</name>
</gene>